<evidence type="ECO:0000313" key="1">
    <source>
        <dbReference type="EMBL" id="SVB91570.1"/>
    </source>
</evidence>
<dbReference type="EMBL" id="UINC01063680">
    <property type="protein sequence ID" value="SVB91570.1"/>
    <property type="molecule type" value="Genomic_DNA"/>
</dbReference>
<sequence length="266" mass="29948">MKNIIKFIGLFILILSFSCTDEALDNNFGTLHQSEIKQSMDLDVDLDFIEGLEIQTFEDHNSRNSQLPDCVTVTVVMQQNFKEITLDFGDGCEVNGKFLAGIMIITFEPNPDAAQREVTTVFDNFTINQRTINGIKNRLWQASNDNGNPQHTITVDITVNWLTVDYILHRTGTKVRERVEGEQGIWTTYVFNITGEWTNAFGNGNTYSWETLTPLVKEAICYFFVSGNVSIERPNISGVLDYGNGECDNLAIFTTSDGEVIEISLD</sequence>
<gene>
    <name evidence="1" type="ORF">METZ01_LOCUS244424</name>
</gene>
<name>A0A382HW98_9ZZZZ</name>
<dbReference type="AlphaFoldDB" id="A0A382HW98"/>
<organism evidence="1">
    <name type="scientific">marine metagenome</name>
    <dbReference type="NCBI Taxonomy" id="408172"/>
    <lineage>
        <taxon>unclassified sequences</taxon>
        <taxon>metagenomes</taxon>
        <taxon>ecological metagenomes</taxon>
    </lineage>
</organism>
<reference evidence="1" key="1">
    <citation type="submission" date="2018-05" db="EMBL/GenBank/DDBJ databases">
        <authorList>
            <person name="Lanie J.A."/>
            <person name="Ng W.-L."/>
            <person name="Kazmierczak K.M."/>
            <person name="Andrzejewski T.M."/>
            <person name="Davidsen T.M."/>
            <person name="Wayne K.J."/>
            <person name="Tettelin H."/>
            <person name="Glass J.I."/>
            <person name="Rusch D."/>
            <person name="Podicherti R."/>
            <person name="Tsui H.-C.T."/>
            <person name="Winkler M.E."/>
        </authorList>
    </citation>
    <scope>NUCLEOTIDE SEQUENCE</scope>
</reference>
<evidence type="ECO:0008006" key="2">
    <source>
        <dbReference type="Google" id="ProtNLM"/>
    </source>
</evidence>
<protein>
    <recommendedName>
        <fullName evidence="2">Lipoprotein</fullName>
    </recommendedName>
</protein>
<accession>A0A382HW98</accession>
<dbReference type="PROSITE" id="PS51257">
    <property type="entry name" value="PROKAR_LIPOPROTEIN"/>
    <property type="match status" value="1"/>
</dbReference>
<proteinExistence type="predicted"/>